<dbReference type="PROSITE" id="PS00938">
    <property type="entry name" value="IF3"/>
    <property type="match status" value="1"/>
</dbReference>
<dbReference type="Gene3D" id="3.30.110.10">
    <property type="entry name" value="Translation initiation factor 3 (IF-3), C-terminal domain"/>
    <property type="match status" value="1"/>
</dbReference>
<gene>
    <name evidence="4" type="primary">infC</name>
    <name evidence="9" type="ORF">CRIB_2193</name>
</gene>
<dbReference type="NCBIfam" id="TIGR00168">
    <property type="entry name" value="infC"/>
    <property type="match status" value="1"/>
</dbReference>
<dbReference type="FunFam" id="3.30.110.10:FF:000001">
    <property type="entry name" value="Translation initiation factor IF-3"/>
    <property type="match status" value="1"/>
</dbReference>
<comment type="function">
    <text evidence="4 6">IF-3 binds to the 30S ribosomal subunit and shifts the equilibrium between 70S ribosomes and their 50S and 30S subunits in favor of the free subunits, thus enhancing the availability of 30S subunits on which protein synthesis initiation begins.</text>
</comment>
<dbReference type="PANTHER" id="PTHR10938">
    <property type="entry name" value="TRANSLATION INITIATION FACTOR IF-3"/>
    <property type="match status" value="1"/>
</dbReference>
<dbReference type="SUPFAM" id="SSF55200">
    <property type="entry name" value="Translation initiation factor IF3, C-terminal domain"/>
    <property type="match status" value="1"/>
</dbReference>
<dbReference type="PANTHER" id="PTHR10938:SF0">
    <property type="entry name" value="TRANSLATION INITIATION FACTOR IF-3, MITOCHONDRIAL"/>
    <property type="match status" value="1"/>
</dbReference>
<dbReference type="InterPro" id="IPR019815">
    <property type="entry name" value="Translation_initiation_fac_3_C"/>
</dbReference>
<dbReference type="AlphaFoldDB" id="A0A1V1I3J7"/>
<evidence type="ECO:0000256" key="4">
    <source>
        <dbReference type="HAMAP-Rule" id="MF_00080"/>
    </source>
</evidence>
<dbReference type="Gene3D" id="3.10.20.80">
    <property type="entry name" value="Translation initiation factor 3 (IF-3), N-terminal domain"/>
    <property type="match status" value="1"/>
</dbReference>
<dbReference type="GO" id="GO:0005829">
    <property type="term" value="C:cytosol"/>
    <property type="evidence" value="ECO:0007669"/>
    <property type="project" value="TreeGrafter"/>
</dbReference>
<dbReference type="GO" id="GO:0032790">
    <property type="term" value="P:ribosome disassembly"/>
    <property type="evidence" value="ECO:0007669"/>
    <property type="project" value="TreeGrafter"/>
</dbReference>
<dbReference type="InterPro" id="IPR036787">
    <property type="entry name" value="T_IF-3_N_sf"/>
</dbReference>
<dbReference type="InterPro" id="IPR019813">
    <property type="entry name" value="Translation_initiation_fac3_CS"/>
</dbReference>
<dbReference type="FunFam" id="3.10.20.80:FF:000001">
    <property type="entry name" value="Translation initiation factor IF-3"/>
    <property type="match status" value="1"/>
</dbReference>
<keyword evidence="10" id="KW-1185">Reference proteome</keyword>
<dbReference type="GO" id="GO:0043022">
    <property type="term" value="F:ribosome binding"/>
    <property type="evidence" value="ECO:0007669"/>
    <property type="project" value="UniProtKB-ARBA"/>
</dbReference>
<comment type="subcellular location">
    <subcellularLocation>
        <location evidence="4 6">Cytoplasm</location>
    </subcellularLocation>
</comment>
<evidence type="ECO:0000256" key="5">
    <source>
        <dbReference type="NCBIfam" id="TIGR00168"/>
    </source>
</evidence>
<evidence type="ECO:0000259" key="8">
    <source>
        <dbReference type="Pfam" id="PF05198"/>
    </source>
</evidence>
<proteinExistence type="inferred from homology"/>
<dbReference type="EMBL" id="LN555523">
    <property type="protein sequence ID" value="CED94795.1"/>
    <property type="molecule type" value="Genomic_DNA"/>
</dbReference>
<dbReference type="InterPro" id="IPR019814">
    <property type="entry name" value="Translation_initiation_fac_3_N"/>
</dbReference>
<evidence type="ECO:0000256" key="2">
    <source>
        <dbReference type="ARBA" id="ARBA00022540"/>
    </source>
</evidence>
<protein>
    <recommendedName>
        <fullName evidence="4 5">Translation initiation factor IF-3</fullName>
    </recommendedName>
</protein>
<comment type="subunit">
    <text evidence="4 6">Monomer.</text>
</comment>
<evidence type="ECO:0000256" key="6">
    <source>
        <dbReference type="RuleBase" id="RU000646"/>
    </source>
</evidence>
<keyword evidence="2 4" id="KW-0396">Initiation factor</keyword>
<evidence type="ECO:0000313" key="10">
    <source>
        <dbReference type="Proteomes" id="UP000245622"/>
    </source>
</evidence>
<dbReference type="SUPFAM" id="SSF54364">
    <property type="entry name" value="Translation initiation factor IF3, N-terminal domain"/>
    <property type="match status" value="1"/>
</dbReference>
<keyword evidence="3 4" id="KW-0648">Protein biosynthesis</keyword>
<evidence type="ECO:0000313" key="9">
    <source>
        <dbReference type="EMBL" id="CED94795.1"/>
    </source>
</evidence>
<dbReference type="InterPro" id="IPR036788">
    <property type="entry name" value="T_IF-3_C_sf"/>
</dbReference>
<organism evidence="9 10">
    <name type="scientific">Romboutsia ilealis</name>
    <dbReference type="NCBI Taxonomy" id="1115758"/>
    <lineage>
        <taxon>Bacteria</taxon>
        <taxon>Bacillati</taxon>
        <taxon>Bacillota</taxon>
        <taxon>Clostridia</taxon>
        <taxon>Peptostreptococcales</taxon>
        <taxon>Peptostreptococcaceae</taxon>
        <taxon>Romboutsia</taxon>
    </lineage>
</organism>
<dbReference type="KEGG" id="ril:CRIB_2193"/>
<dbReference type="Pfam" id="PF00707">
    <property type="entry name" value="IF3_C"/>
    <property type="match status" value="1"/>
</dbReference>
<evidence type="ECO:0000259" key="7">
    <source>
        <dbReference type="Pfam" id="PF00707"/>
    </source>
</evidence>
<dbReference type="GO" id="GO:0016020">
    <property type="term" value="C:membrane"/>
    <property type="evidence" value="ECO:0007669"/>
    <property type="project" value="TreeGrafter"/>
</dbReference>
<evidence type="ECO:0000256" key="1">
    <source>
        <dbReference type="ARBA" id="ARBA00005439"/>
    </source>
</evidence>
<dbReference type="GO" id="GO:0003743">
    <property type="term" value="F:translation initiation factor activity"/>
    <property type="evidence" value="ECO:0007669"/>
    <property type="project" value="UniProtKB-UniRule"/>
</dbReference>
<dbReference type="InterPro" id="IPR001288">
    <property type="entry name" value="Translation_initiation_fac_3"/>
</dbReference>
<dbReference type="HAMAP" id="MF_00080">
    <property type="entry name" value="IF_3"/>
    <property type="match status" value="1"/>
</dbReference>
<dbReference type="Pfam" id="PF05198">
    <property type="entry name" value="IF3_N"/>
    <property type="match status" value="1"/>
</dbReference>
<sequence length="196" mass="22561">MFECVNLYADDFNHSLFIFIKIWRCPTISKELAINEQIRDKEIRVISDNGEQLGVMSAKEAQTIANNKNLDLVMISPNANPPVCKIMDYGKYKYEQSRKEKESKKKQKVVNIKEVRLRPGIESNDLNTKANQAIKFLKKGDKVKVELRFRGRELGHKDIGKEVMLKFIDIVKEFGEPTKAPAFEGNNMVVMIDPKK</sequence>
<accession>A0A1V1I3J7</accession>
<feature type="domain" description="Translation initiation factor 3 C-terminal" evidence="7">
    <location>
        <begin position="110"/>
        <end position="195"/>
    </location>
</feature>
<name>A0A1V1I3J7_9FIRM</name>
<feature type="domain" description="Translation initiation factor 3 N-terminal" evidence="8">
    <location>
        <begin position="34"/>
        <end position="102"/>
    </location>
</feature>
<evidence type="ECO:0000256" key="3">
    <source>
        <dbReference type="ARBA" id="ARBA00022917"/>
    </source>
</evidence>
<reference evidence="9 10" key="1">
    <citation type="submission" date="2014-04" db="EMBL/GenBank/DDBJ databases">
        <authorList>
            <person name="Hornung B.V."/>
        </authorList>
    </citation>
    <scope>NUCLEOTIDE SEQUENCE [LARGE SCALE GENOMIC DNA]</scope>
    <source>
        <strain evidence="9 10">CRIB</strain>
    </source>
</reference>
<comment type="similarity">
    <text evidence="1 4 6">Belongs to the IF-3 family.</text>
</comment>
<keyword evidence="4" id="KW-0963">Cytoplasm</keyword>
<dbReference type="Proteomes" id="UP000245622">
    <property type="component" value="Chromosome 1"/>
</dbReference>